<proteinExistence type="predicted"/>
<gene>
    <name evidence="1" type="ORF">ACOLOM_LOCUS3463</name>
</gene>
<dbReference type="Proteomes" id="UP000789525">
    <property type="component" value="Unassembled WGS sequence"/>
</dbReference>
<accession>A0ACA9L8I7</accession>
<dbReference type="EMBL" id="CAJVPT010005138">
    <property type="protein sequence ID" value="CAG8516647.1"/>
    <property type="molecule type" value="Genomic_DNA"/>
</dbReference>
<name>A0ACA9L8I7_9GLOM</name>
<comment type="caution">
    <text evidence="1">The sequence shown here is derived from an EMBL/GenBank/DDBJ whole genome shotgun (WGS) entry which is preliminary data.</text>
</comment>
<evidence type="ECO:0000313" key="2">
    <source>
        <dbReference type="Proteomes" id="UP000789525"/>
    </source>
</evidence>
<keyword evidence="2" id="KW-1185">Reference proteome</keyword>
<organism evidence="1 2">
    <name type="scientific">Acaulospora colombiana</name>
    <dbReference type="NCBI Taxonomy" id="27376"/>
    <lineage>
        <taxon>Eukaryota</taxon>
        <taxon>Fungi</taxon>
        <taxon>Fungi incertae sedis</taxon>
        <taxon>Mucoromycota</taxon>
        <taxon>Glomeromycotina</taxon>
        <taxon>Glomeromycetes</taxon>
        <taxon>Diversisporales</taxon>
        <taxon>Acaulosporaceae</taxon>
        <taxon>Acaulospora</taxon>
    </lineage>
</organism>
<protein>
    <submittedName>
        <fullName evidence="1">11390_t:CDS:1</fullName>
    </submittedName>
</protein>
<evidence type="ECO:0000313" key="1">
    <source>
        <dbReference type="EMBL" id="CAG8516647.1"/>
    </source>
</evidence>
<sequence length="248" mass="28640">MSFDTGSAIQELVIIQENANAEKITPTEPPKNLIVEYPPKFNLHELGSKAKNDGGKNTRKPPNAFILFRKKYLDALHRLGQRIPMKNVSGWARDAWNKLPQYQKQEYEEIATRAASLYQEWAPHTPSRQNRSSTKKRDRKRLHKATTPAQPPVTQQPLLVTPDTPLQTPPPFGEPVEEVVYHQSHIVPVPSGIIYPEFVYYYDLSDLSFNNEYFNVNLCNLDLFNYITPEVNTEEIFTYDYFGCPQRE</sequence>
<reference evidence="1" key="1">
    <citation type="submission" date="2021-06" db="EMBL/GenBank/DDBJ databases">
        <authorList>
            <person name="Kallberg Y."/>
            <person name="Tangrot J."/>
            <person name="Rosling A."/>
        </authorList>
    </citation>
    <scope>NUCLEOTIDE SEQUENCE</scope>
    <source>
        <strain evidence="1">CL356</strain>
    </source>
</reference>